<dbReference type="InterPro" id="IPR029044">
    <property type="entry name" value="Nucleotide-diphossugar_trans"/>
</dbReference>
<dbReference type="Gene3D" id="3.90.550.10">
    <property type="entry name" value="Spore Coat Polysaccharide Biosynthesis Protein SpsA, Chain A"/>
    <property type="match status" value="1"/>
</dbReference>
<proteinExistence type="inferred from homology"/>
<dbReference type="Proteomes" id="UP001300496">
    <property type="component" value="Unassembled WGS sequence"/>
</dbReference>
<dbReference type="RefSeq" id="WP_261607159.1">
    <property type="nucleotide sequence ID" value="NZ_JAODOR010000011.1"/>
</dbReference>
<keyword evidence="4 11" id="KW-0808">Transferase</keyword>
<evidence type="ECO:0000256" key="8">
    <source>
        <dbReference type="ARBA" id="ARBA00038120"/>
    </source>
</evidence>
<gene>
    <name evidence="11" type="ORF">N4R40_09625</name>
</gene>
<reference evidence="11 12" key="1">
    <citation type="journal article" date="2024" name="Int. J. Syst. Evol. Microbiol.">
        <title>Microbacterium memoriense sp. nov., a member of the Actinomycetota from marine beach sediment of the north coast of Portugal.</title>
        <authorList>
            <person name="Santos J.D.N.D."/>
            <person name="Klimek D."/>
            <person name="Calusinska M."/>
            <person name="Lobo-da-Cunha A."/>
            <person name="Catita J."/>
            <person name="Goncalves H."/>
            <person name="Gonzalez I."/>
            <person name="Lage O.M."/>
        </authorList>
    </citation>
    <scope>NUCLEOTIDE SEQUENCE [LARGE SCALE GENOMIC DNA]</scope>
    <source>
        <strain evidence="11 12">PMIC_1C1B</strain>
    </source>
</reference>
<comment type="caution">
    <text evidence="11">The sequence shown here is derived from an EMBL/GenBank/DDBJ whole genome shotgun (WGS) entry which is preliminary data.</text>
</comment>
<evidence type="ECO:0000313" key="12">
    <source>
        <dbReference type="Proteomes" id="UP001300496"/>
    </source>
</evidence>
<dbReference type="PANTHER" id="PTHR43646:SF2">
    <property type="entry name" value="GLYCOSYLTRANSFERASE 2-LIKE DOMAIN-CONTAINING PROTEIN"/>
    <property type="match status" value="1"/>
</dbReference>
<dbReference type="PANTHER" id="PTHR43646">
    <property type="entry name" value="GLYCOSYLTRANSFERASE"/>
    <property type="match status" value="1"/>
</dbReference>
<dbReference type="Pfam" id="PF00535">
    <property type="entry name" value="Glycos_transf_2"/>
    <property type="match status" value="1"/>
</dbReference>
<dbReference type="EMBL" id="JAODOR010000011">
    <property type="protein sequence ID" value="MCT9002620.1"/>
    <property type="molecule type" value="Genomic_DNA"/>
</dbReference>
<evidence type="ECO:0000256" key="4">
    <source>
        <dbReference type="ARBA" id="ARBA00022679"/>
    </source>
</evidence>
<accession>A0ABT2PDV9</accession>
<dbReference type="InterPro" id="IPR001173">
    <property type="entry name" value="Glyco_trans_2-like"/>
</dbReference>
<comment type="pathway">
    <text evidence="7">Carotenoid biosynthesis; staphyloxanthin biosynthesis; staphyloxanthin from farnesyl diphosphate: step 4/5.</text>
</comment>
<evidence type="ECO:0000313" key="11">
    <source>
        <dbReference type="EMBL" id="MCT9002620.1"/>
    </source>
</evidence>
<evidence type="ECO:0000256" key="5">
    <source>
        <dbReference type="ARBA" id="ARBA00023136"/>
    </source>
</evidence>
<comment type="function">
    <text evidence="6">Catalyzes the glycosylation of 4,4'-diaponeurosporenoate, i.e. the esterification of glucose at the C1'' position with the carboxyl group of 4,4'-diaponeurosporenic acid, to form glycosyl-4,4'-diaponeurosporenoate. This is a step in the biosynthesis of staphyloxanthin, an orange pigment present in most staphylococci strains.</text>
</comment>
<keyword evidence="2" id="KW-1003">Cell membrane</keyword>
<evidence type="ECO:0000256" key="9">
    <source>
        <dbReference type="ARBA" id="ARBA00040345"/>
    </source>
</evidence>
<name>A0ABT2PDV9_9MICO</name>
<sequence>MSMGNRGILAVAATLSRRVRGGAHASIVDAYPADGTFIDHPASRVHGEAPCVDARGGVVIPAHDEAAVIGRTLEGLAPLVRAGVEVIVVCNGCSDDTATIARSFPGVNVLETPIGSKTHAMNLADEVATSWPRLYLDADIDIAPEAVCAVFDALAEPGVVAARARYVYDISSASWPVRSYYRARSRVPAPERRLWGAGGYATGAVGHARFGAFANVTADDSWFDEQFAEEEKRIVATEPMRVRTPRNADALLAVLTRQRRGYVEIGVSAETGTRGRGLLQSVRGIRDLADVGWYVLFTLEARRRAARTVRAGGQQWERDASTRIAADATL</sequence>
<evidence type="ECO:0000256" key="3">
    <source>
        <dbReference type="ARBA" id="ARBA00022676"/>
    </source>
</evidence>
<evidence type="ECO:0000256" key="2">
    <source>
        <dbReference type="ARBA" id="ARBA00022475"/>
    </source>
</evidence>
<organism evidence="11 12">
    <name type="scientific">Microbacterium memoriense</name>
    <dbReference type="NCBI Taxonomy" id="2978350"/>
    <lineage>
        <taxon>Bacteria</taxon>
        <taxon>Bacillati</taxon>
        <taxon>Actinomycetota</taxon>
        <taxon>Actinomycetes</taxon>
        <taxon>Micrococcales</taxon>
        <taxon>Microbacteriaceae</taxon>
        <taxon>Microbacterium</taxon>
    </lineage>
</organism>
<comment type="similarity">
    <text evidence="8">Belongs to the glycosyltransferase 2 family. CrtQ subfamily.</text>
</comment>
<feature type="domain" description="Glycosyltransferase 2-like" evidence="10">
    <location>
        <begin position="58"/>
        <end position="188"/>
    </location>
</feature>
<evidence type="ECO:0000259" key="10">
    <source>
        <dbReference type="Pfam" id="PF00535"/>
    </source>
</evidence>
<evidence type="ECO:0000256" key="1">
    <source>
        <dbReference type="ARBA" id="ARBA00004236"/>
    </source>
</evidence>
<dbReference type="GO" id="GO:0016757">
    <property type="term" value="F:glycosyltransferase activity"/>
    <property type="evidence" value="ECO:0007669"/>
    <property type="project" value="UniProtKB-KW"/>
</dbReference>
<keyword evidence="12" id="KW-1185">Reference proteome</keyword>
<evidence type="ECO:0000256" key="6">
    <source>
        <dbReference type="ARBA" id="ARBA00037281"/>
    </source>
</evidence>
<evidence type="ECO:0000256" key="7">
    <source>
        <dbReference type="ARBA" id="ARBA00037904"/>
    </source>
</evidence>
<protein>
    <recommendedName>
        <fullName evidence="9">4,4'-diaponeurosporenoate glycosyltransferase</fullName>
    </recommendedName>
</protein>
<keyword evidence="3 11" id="KW-0328">Glycosyltransferase</keyword>
<keyword evidence="5" id="KW-0472">Membrane</keyword>
<dbReference type="SUPFAM" id="SSF53448">
    <property type="entry name" value="Nucleotide-diphospho-sugar transferases"/>
    <property type="match status" value="1"/>
</dbReference>
<comment type="subcellular location">
    <subcellularLocation>
        <location evidence="1">Cell membrane</location>
    </subcellularLocation>
</comment>